<dbReference type="RefSeq" id="WP_160300523.1">
    <property type="nucleotide sequence ID" value="NZ_FR989673.1"/>
</dbReference>
<name>A0ABV2CI58_9BURK</name>
<keyword evidence="2" id="KW-1185">Reference proteome</keyword>
<reference evidence="1 2" key="1">
    <citation type="submission" date="2024-06" db="EMBL/GenBank/DDBJ databases">
        <title>Burkholderia sola in Mexico.</title>
        <authorList>
            <person name="Estrada P."/>
        </authorList>
    </citation>
    <scope>NUCLEOTIDE SEQUENCE [LARGE SCALE GENOMIC DNA]</scope>
    <source>
        <strain evidence="1 2">CpTa8-5</strain>
    </source>
</reference>
<dbReference type="Proteomes" id="UP001548587">
    <property type="component" value="Unassembled WGS sequence"/>
</dbReference>
<accession>A0ABV2CI58</accession>
<evidence type="ECO:0000313" key="2">
    <source>
        <dbReference type="Proteomes" id="UP001548587"/>
    </source>
</evidence>
<comment type="caution">
    <text evidence="1">The sequence shown here is derived from an EMBL/GenBank/DDBJ whole genome shotgun (WGS) entry which is preliminary data.</text>
</comment>
<protein>
    <submittedName>
        <fullName evidence="1">Uncharacterized protein</fullName>
    </submittedName>
</protein>
<dbReference type="EMBL" id="JBEWCH010000035">
    <property type="protein sequence ID" value="MET1478765.1"/>
    <property type="molecule type" value="Genomic_DNA"/>
</dbReference>
<gene>
    <name evidence="1" type="ORF">ABXL37_31370</name>
</gene>
<proteinExistence type="predicted"/>
<evidence type="ECO:0000313" key="1">
    <source>
        <dbReference type="EMBL" id="MET1478765.1"/>
    </source>
</evidence>
<sequence length="57" mass="6420">MATSIGKRGGRLQRDFTKGSFGINEIVQCSNLRTASWRVLLCYKAGVIFAKFEHDEL</sequence>
<organism evidence="1 2">
    <name type="scientific">Burkholderia sola</name>
    <dbReference type="NCBI Taxonomy" id="2843302"/>
    <lineage>
        <taxon>Bacteria</taxon>
        <taxon>Pseudomonadati</taxon>
        <taxon>Pseudomonadota</taxon>
        <taxon>Betaproteobacteria</taxon>
        <taxon>Burkholderiales</taxon>
        <taxon>Burkholderiaceae</taxon>
        <taxon>Burkholderia</taxon>
        <taxon>Burkholderia cepacia complex</taxon>
    </lineage>
</organism>